<gene>
    <name evidence="2" type="ORF">FIBSPDRAFT_1052608</name>
</gene>
<dbReference type="Proteomes" id="UP000076532">
    <property type="component" value="Unassembled WGS sequence"/>
</dbReference>
<evidence type="ECO:0000313" key="2">
    <source>
        <dbReference type="EMBL" id="KZP08122.1"/>
    </source>
</evidence>
<dbReference type="OrthoDB" id="3071265at2759"/>
<organism evidence="2 3">
    <name type="scientific">Athelia psychrophila</name>
    <dbReference type="NCBI Taxonomy" id="1759441"/>
    <lineage>
        <taxon>Eukaryota</taxon>
        <taxon>Fungi</taxon>
        <taxon>Dikarya</taxon>
        <taxon>Basidiomycota</taxon>
        <taxon>Agaricomycotina</taxon>
        <taxon>Agaricomycetes</taxon>
        <taxon>Agaricomycetidae</taxon>
        <taxon>Atheliales</taxon>
        <taxon>Atheliaceae</taxon>
        <taxon>Athelia</taxon>
    </lineage>
</organism>
<reference evidence="2 3" key="1">
    <citation type="journal article" date="2016" name="Mol. Biol. Evol.">
        <title>Comparative Genomics of Early-Diverging Mushroom-Forming Fungi Provides Insights into the Origins of Lignocellulose Decay Capabilities.</title>
        <authorList>
            <person name="Nagy L.G."/>
            <person name="Riley R."/>
            <person name="Tritt A."/>
            <person name="Adam C."/>
            <person name="Daum C."/>
            <person name="Floudas D."/>
            <person name="Sun H."/>
            <person name="Yadav J.S."/>
            <person name="Pangilinan J."/>
            <person name="Larsson K.H."/>
            <person name="Matsuura K."/>
            <person name="Barry K."/>
            <person name="Labutti K."/>
            <person name="Kuo R."/>
            <person name="Ohm R.A."/>
            <person name="Bhattacharya S.S."/>
            <person name="Shirouzu T."/>
            <person name="Yoshinaga Y."/>
            <person name="Martin F.M."/>
            <person name="Grigoriev I.V."/>
            <person name="Hibbett D.S."/>
        </authorList>
    </citation>
    <scope>NUCLEOTIDE SEQUENCE [LARGE SCALE GENOMIC DNA]</scope>
    <source>
        <strain evidence="2 3">CBS 109695</strain>
    </source>
</reference>
<keyword evidence="1" id="KW-0175">Coiled coil</keyword>
<dbReference type="AlphaFoldDB" id="A0A165X216"/>
<sequence>MASNCTCQTARLAKPLGSLQPPMADIIGPFGSPTPAECATVRENILQIAADMSELDSEIGRLEKILERLRRNRVALQKHSDGHQNLLNLTRHLPVEILGVIFIQLQDMLGGRSIAPTRVCRHWREAAIGTSRLWSHINIQYRTWRALEDTEMTSIWLQRSGGHPLNIILGRMDPEKFPGTEKENPALDALLHNQAHRWNDVKLIVTKSMLSFLKNIPMCLPMLHTLHIDGPENDLGITSLNNFRYASALRVLTLKKRVSLLSSQRLPELPWAQLTAFTLVMRGEPGRRYTSHDACIALKKAVNLKSCTMAIKASSSFAKKPPSSILLLNLTYLDITAVNGENVQDIINVLELPALTELNILNSVQSTATTVPEFVAALITRSDCQLLRLSLGTHGVPFNHDGLLELLKLTPMLSGLKLQFGGSVGVDDSLMDLLTHKPDHAAGLCCLLPKLASVRLTVHRAFSYERFLNLLSSRHRVAACNAGVGLAQLREAALIAWADVTASGRRARHLPRETFEGFRELRESGLDLYVIDGGTRRSLEEYFAPGDVKDDLVRGRGRGPGW</sequence>
<keyword evidence="3" id="KW-1185">Reference proteome</keyword>
<name>A0A165X216_9AGAM</name>
<protein>
    <submittedName>
        <fullName evidence="2">Uncharacterized protein</fullName>
    </submittedName>
</protein>
<evidence type="ECO:0000256" key="1">
    <source>
        <dbReference type="SAM" id="Coils"/>
    </source>
</evidence>
<proteinExistence type="predicted"/>
<evidence type="ECO:0000313" key="3">
    <source>
        <dbReference type="Proteomes" id="UP000076532"/>
    </source>
</evidence>
<accession>A0A165X216</accession>
<dbReference type="EMBL" id="KV417731">
    <property type="protein sequence ID" value="KZP08122.1"/>
    <property type="molecule type" value="Genomic_DNA"/>
</dbReference>
<feature type="coiled-coil region" evidence="1">
    <location>
        <begin position="52"/>
        <end position="79"/>
    </location>
</feature>